<dbReference type="AlphaFoldDB" id="A0A916ZS86"/>
<keyword evidence="6 7" id="KW-0472">Membrane</keyword>
<dbReference type="InterPro" id="IPR050366">
    <property type="entry name" value="BP-dependent_transpt_permease"/>
</dbReference>
<dbReference type="CDD" id="cd06261">
    <property type="entry name" value="TM_PBP2"/>
    <property type="match status" value="1"/>
</dbReference>
<evidence type="ECO:0000313" key="10">
    <source>
        <dbReference type="Proteomes" id="UP000644699"/>
    </source>
</evidence>
<evidence type="ECO:0000256" key="7">
    <source>
        <dbReference type="RuleBase" id="RU363032"/>
    </source>
</evidence>
<accession>A0A916ZS86</accession>
<dbReference type="InterPro" id="IPR035906">
    <property type="entry name" value="MetI-like_sf"/>
</dbReference>
<dbReference type="Pfam" id="PF00528">
    <property type="entry name" value="BPD_transp_1"/>
    <property type="match status" value="1"/>
</dbReference>
<evidence type="ECO:0000256" key="4">
    <source>
        <dbReference type="ARBA" id="ARBA00022692"/>
    </source>
</evidence>
<name>A0A916ZS86_9HYPH</name>
<protein>
    <submittedName>
        <fullName evidence="9">ABC transporter permease</fullName>
    </submittedName>
</protein>
<evidence type="ECO:0000256" key="6">
    <source>
        <dbReference type="ARBA" id="ARBA00023136"/>
    </source>
</evidence>
<gene>
    <name evidence="9" type="ORF">GCM10011390_31800</name>
</gene>
<dbReference type="Proteomes" id="UP000644699">
    <property type="component" value="Unassembled WGS sequence"/>
</dbReference>
<keyword evidence="2 7" id="KW-0813">Transport</keyword>
<keyword evidence="3" id="KW-1003">Cell membrane</keyword>
<dbReference type="Gene3D" id="1.10.3720.10">
    <property type="entry name" value="MetI-like"/>
    <property type="match status" value="1"/>
</dbReference>
<dbReference type="GO" id="GO:0005886">
    <property type="term" value="C:plasma membrane"/>
    <property type="evidence" value="ECO:0007669"/>
    <property type="project" value="UniProtKB-SubCell"/>
</dbReference>
<evidence type="ECO:0000313" key="9">
    <source>
        <dbReference type="EMBL" id="GGE10430.1"/>
    </source>
</evidence>
<reference evidence="9" key="2">
    <citation type="submission" date="2020-09" db="EMBL/GenBank/DDBJ databases">
        <authorList>
            <person name="Sun Q."/>
            <person name="Zhou Y."/>
        </authorList>
    </citation>
    <scope>NUCLEOTIDE SEQUENCE</scope>
    <source>
        <strain evidence="9">CGMCC 1.15367</strain>
    </source>
</reference>
<evidence type="ECO:0000256" key="2">
    <source>
        <dbReference type="ARBA" id="ARBA00022448"/>
    </source>
</evidence>
<dbReference type="InterPro" id="IPR000515">
    <property type="entry name" value="MetI-like"/>
</dbReference>
<feature type="transmembrane region" description="Helical" evidence="7">
    <location>
        <begin position="89"/>
        <end position="116"/>
    </location>
</feature>
<feature type="transmembrane region" description="Helical" evidence="7">
    <location>
        <begin position="137"/>
        <end position="162"/>
    </location>
</feature>
<dbReference type="SUPFAM" id="SSF161098">
    <property type="entry name" value="MetI-like"/>
    <property type="match status" value="1"/>
</dbReference>
<proteinExistence type="inferred from homology"/>
<evidence type="ECO:0000256" key="1">
    <source>
        <dbReference type="ARBA" id="ARBA00004651"/>
    </source>
</evidence>
<dbReference type="PROSITE" id="PS50928">
    <property type="entry name" value="ABC_TM1"/>
    <property type="match status" value="1"/>
</dbReference>
<feature type="transmembrane region" description="Helical" evidence="7">
    <location>
        <begin position="208"/>
        <end position="233"/>
    </location>
</feature>
<dbReference type="PANTHER" id="PTHR43386:SF25">
    <property type="entry name" value="PEPTIDE ABC TRANSPORTER PERMEASE PROTEIN"/>
    <property type="match status" value="1"/>
</dbReference>
<keyword evidence="5 7" id="KW-1133">Transmembrane helix</keyword>
<keyword evidence="4 7" id="KW-0812">Transmembrane</keyword>
<dbReference type="GO" id="GO:0055085">
    <property type="term" value="P:transmembrane transport"/>
    <property type="evidence" value="ECO:0007669"/>
    <property type="project" value="InterPro"/>
</dbReference>
<evidence type="ECO:0000259" key="8">
    <source>
        <dbReference type="PROSITE" id="PS50928"/>
    </source>
</evidence>
<feature type="transmembrane region" description="Helical" evidence="7">
    <location>
        <begin position="21"/>
        <end position="48"/>
    </location>
</feature>
<feature type="transmembrane region" description="Helical" evidence="7">
    <location>
        <begin position="253"/>
        <end position="276"/>
    </location>
</feature>
<dbReference type="EMBL" id="BMIQ01000005">
    <property type="protein sequence ID" value="GGE10430.1"/>
    <property type="molecule type" value="Genomic_DNA"/>
</dbReference>
<evidence type="ECO:0000256" key="3">
    <source>
        <dbReference type="ARBA" id="ARBA00022475"/>
    </source>
</evidence>
<dbReference type="PANTHER" id="PTHR43386">
    <property type="entry name" value="OLIGOPEPTIDE TRANSPORT SYSTEM PERMEASE PROTEIN APPC"/>
    <property type="match status" value="1"/>
</dbReference>
<comment type="caution">
    <text evidence="9">The sequence shown here is derived from an EMBL/GenBank/DDBJ whole genome shotgun (WGS) entry which is preliminary data.</text>
</comment>
<reference evidence="9" key="1">
    <citation type="journal article" date="2014" name="Int. J. Syst. Evol. Microbiol.">
        <title>Complete genome sequence of Corynebacterium casei LMG S-19264T (=DSM 44701T), isolated from a smear-ripened cheese.</title>
        <authorList>
            <consortium name="US DOE Joint Genome Institute (JGI-PGF)"/>
            <person name="Walter F."/>
            <person name="Albersmeier A."/>
            <person name="Kalinowski J."/>
            <person name="Ruckert C."/>
        </authorList>
    </citation>
    <scope>NUCLEOTIDE SEQUENCE</scope>
    <source>
        <strain evidence="9">CGMCC 1.15367</strain>
    </source>
</reference>
<comment type="similarity">
    <text evidence="7">Belongs to the binding-protein-dependent transport system permease family.</text>
</comment>
<evidence type="ECO:0000256" key="5">
    <source>
        <dbReference type="ARBA" id="ARBA00022989"/>
    </source>
</evidence>
<comment type="subcellular location">
    <subcellularLocation>
        <location evidence="1 7">Cell membrane</location>
        <topology evidence="1 7">Multi-pass membrane protein</topology>
    </subcellularLocation>
</comment>
<sequence length="292" mass="30890">MSDLAKSLSRPMRQALPRRRPPVNAMGALGLLIVLVAVAAAVLGPWLAPHDAGEIVDFDVFGAMRADFPLGTDYLGRDMLSRILLGARYTVGIALLATLLACLSGALLGLFAAVVGDWPDAVLSRLLDALTSIPSKMLALVLVAGLGSSLPILVAVLGFIYLPGCFRITRALAVGIAREDFVLAARARGEGRLYIMTREVMPNMLGPLLADFGLRFVFVVLLLSSLSFLGLGVQPPEADWGSLVRENIGGLPYGAPALVMPALAIAILTIGVNLLIDNLPKRFRAKNGEGSR</sequence>
<feature type="domain" description="ABC transmembrane type-1" evidence="8">
    <location>
        <begin position="87"/>
        <end position="276"/>
    </location>
</feature>
<organism evidence="9 10">
    <name type="scientific">Aureimonas endophytica</name>
    <dbReference type="NCBI Taxonomy" id="2027858"/>
    <lineage>
        <taxon>Bacteria</taxon>
        <taxon>Pseudomonadati</taxon>
        <taxon>Pseudomonadota</taxon>
        <taxon>Alphaproteobacteria</taxon>
        <taxon>Hyphomicrobiales</taxon>
        <taxon>Aurantimonadaceae</taxon>
        <taxon>Aureimonas</taxon>
    </lineage>
</organism>
<keyword evidence="10" id="KW-1185">Reference proteome</keyword>